<protein>
    <submittedName>
        <fullName evidence="2">Uncharacterized protein</fullName>
    </submittedName>
</protein>
<accession>A0A0F9RS97</accession>
<keyword evidence="1" id="KW-0812">Transmembrane</keyword>
<name>A0A0F9RS97_9ZZZZ</name>
<sequence length="103" mass="11516">MTSQYTPLSTKSSVFKKHRFWLAGPVTLAVSIFIMAAMSLWFPPGIAGVNNLVFPLILFPLIWAISFFYSVLEVNIKRAWIVLMLVLSVNAIPVIASMKGWLS</sequence>
<keyword evidence="1" id="KW-1133">Transmembrane helix</keyword>
<feature type="transmembrane region" description="Helical" evidence="1">
    <location>
        <begin position="20"/>
        <end position="41"/>
    </location>
</feature>
<feature type="transmembrane region" description="Helical" evidence="1">
    <location>
        <begin position="53"/>
        <end position="72"/>
    </location>
</feature>
<feature type="transmembrane region" description="Helical" evidence="1">
    <location>
        <begin position="79"/>
        <end position="98"/>
    </location>
</feature>
<dbReference type="AlphaFoldDB" id="A0A0F9RS97"/>
<evidence type="ECO:0000256" key="1">
    <source>
        <dbReference type="SAM" id="Phobius"/>
    </source>
</evidence>
<keyword evidence="1" id="KW-0472">Membrane</keyword>
<comment type="caution">
    <text evidence="2">The sequence shown here is derived from an EMBL/GenBank/DDBJ whole genome shotgun (WGS) entry which is preliminary data.</text>
</comment>
<dbReference type="EMBL" id="LAZR01000796">
    <property type="protein sequence ID" value="KKN57604.1"/>
    <property type="molecule type" value="Genomic_DNA"/>
</dbReference>
<reference evidence="2" key="1">
    <citation type="journal article" date="2015" name="Nature">
        <title>Complex archaea that bridge the gap between prokaryotes and eukaryotes.</title>
        <authorList>
            <person name="Spang A."/>
            <person name="Saw J.H."/>
            <person name="Jorgensen S.L."/>
            <person name="Zaremba-Niedzwiedzka K."/>
            <person name="Martijn J."/>
            <person name="Lind A.E."/>
            <person name="van Eijk R."/>
            <person name="Schleper C."/>
            <person name="Guy L."/>
            <person name="Ettema T.J."/>
        </authorList>
    </citation>
    <scope>NUCLEOTIDE SEQUENCE</scope>
</reference>
<organism evidence="2">
    <name type="scientific">marine sediment metagenome</name>
    <dbReference type="NCBI Taxonomy" id="412755"/>
    <lineage>
        <taxon>unclassified sequences</taxon>
        <taxon>metagenomes</taxon>
        <taxon>ecological metagenomes</taxon>
    </lineage>
</organism>
<evidence type="ECO:0000313" key="2">
    <source>
        <dbReference type="EMBL" id="KKN57604.1"/>
    </source>
</evidence>
<proteinExistence type="predicted"/>
<gene>
    <name evidence="2" type="ORF">LCGC14_0560480</name>
</gene>